<protein>
    <submittedName>
        <fullName evidence="2">LacI family transcriptional regulator</fullName>
    </submittedName>
</protein>
<proteinExistence type="predicted"/>
<dbReference type="InterPro" id="IPR010982">
    <property type="entry name" value="Lambda_DNA-bd_dom_sf"/>
</dbReference>
<organism evidence="2">
    <name type="scientific">Candidatus Caldatribacterium saccharofermentans</name>
    <dbReference type="NCBI Taxonomy" id="1454753"/>
    <lineage>
        <taxon>Bacteria</taxon>
        <taxon>Pseudomonadati</taxon>
        <taxon>Atribacterota</taxon>
        <taxon>Atribacteria</taxon>
        <taxon>Atribacterales</taxon>
        <taxon>Candidatus Caldatribacteriaceae</taxon>
        <taxon>Candidatus Caldatribacterium</taxon>
    </lineage>
</organism>
<reference evidence="2" key="1">
    <citation type="journal article" date="2020" name="mSystems">
        <title>Genome- and Community-Level Interaction Insights into Carbon Utilization and Element Cycling Functions of Hydrothermarchaeota in Hydrothermal Sediment.</title>
        <authorList>
            <person name="Zhou Z."/>
            <person name="Liu Y."/>
            <person name="Xu W."/>
            <person name="Pan J."/>
            <person name="Luo Z.H."/>
            <person name="Li M."/>
        </authorList>
    </citation>
    <scope>NUCLEOTIDE SEQUENCE [LARGE SCALE GENOMIC DNA]</scope>
    <source>
        <strain evidence="2">SpSt-82</strain>
    </source>
</reference>
<comment type="caution">
    <text evidence="2">The sequence shown here is derived from an EMBL/GenBank/DDBJ whole genome shotgun (WGS) entry which is preliminary data.</text>
</comment>
<accession>A0A7V4TFJ6</accession>
<feature type="domain" description="HTH lacI-type" evidence="1">
    <location>
        <begin position="4"/>
        <end position="36"/>
    </location>
</feature>
<evidence type="ECO:0000313" key="2">
    <source>
        <dbReference type="EMBL" id="HGY38364.1"/>
    </source>
</evidence>
<dbReference type="AlphaFoldDB" id="A0A7V4TFJ6"/>
<evidence type="ECO:0000259" key="1">
    <source>
        <dbReference type="Pfam" id="PF00356"/>
    </source>
</evidence>
<dbReference type="InterPro" id="IPR000843">
    <property type="entry name" value="HTH_LacI"/>
</dbReference>
<dbReference type="SUPFAM" id="SSF47413">
    <property type="entry name" value="lambda repressor-like DNA-binding domains"/>
    <property type="match status" value="1"/>
</dbReference>
<dbReference type="Pfam" id="PF00356">
    <property type="entry name" value="LacI"/>
    <property type="match status" value="1"/>
</dbReference>
<name>A0A7V4TFJ6_9BACT</name>
<gene>
    <name evidence="2" type="ORF">ENW11_00915</name>
</gene>
<dbReference type="RefSeq" id="WP_427365495.1">
    <property type="nucleotide sequence ID" value="NZ_CP187957.1"/>
</dbReference>
<sequence length="48" mass="5375">MFPTLNEVAKRAGFRVRTVSKVINGGRGVGETTRKKGFKDGWRVWIPA</sequence>
<dbReference type="GO" id="GO:0006355">
    <property type="term" value="P:regulation of DNA-templated transcription"/>
    <property type="evidence" value="ECO:0007669"/>
    <property type="project" value="InterPro"/>
</dbReference>
<dbReference type="GO" id="GO:0003677">
    <property type="term" value="F:DNA binding"/>
    <property type="evidence" value="ECO:0007669"/>
    <property type="project" value="InterPro"/>
</dbReference>
<dbReference type="Gene3D" id="1.10.260.40">
    <property type="entry name" value="lambda repressor-like DNA-binding domains"/>
    <property type="match status" value="1"/>
</dbReference>
<dbReference type="EMBL" id="DTIY01000006">
    <property type="protein sequence ID" value="HGY38364.1"/>
    <property type="molecule type" value="Genomic_DNA"/>
</dbReference>